<evidence type="ECO:0000313" key="2">
    <source>
        <dbReference type="Proteomes" id="UP000586827"/>
    </source>
</evidence>
<name>A0A849C600_9NOCA</name>
<dbReference type="RefSeq" id="WP_067516837.1">
    <property type="nucleotide sequence ID" value="NZ_JABELX010000012.1"/>
</dbReference>
<dbReference type="Proteomes" id="UP000586827">
    <property type="component" value="Unassembled WGS sequence"/>
</dbReference>
<protein>
    <submittedName>
        <fullName evidence="1">Uncharacterized protein</fullName>
    </submittedName>
</protein>
<dbReference type="InterPro" id="IPR023393">
    <property type="entry name" value="START-like_dom_sf"/>
</dbReference>
<dbReference type="AlphaFoldDB" id="A0A849C600"/>
<keyword evidence="2" id="KW-1185">Reference proteome</keyword>
<gene>
    <name evidence="1" type="ORF">HLB23_30395</name>
</gene>
<organism evidence="1 2">
    <name type="scientific">Nocardia uniformis</name>
    <dbReference type="NCBI Taxonomy" id="53432"/>
    <lineage>
        <taxon>Bacteria</taxon>
        <taxon>Bacillati</taxon>
        <taxon>Actinomycetota</taxon>
        <taxon>Actinomycetes</taxon>
        <taxon>Mycobacteriales</taxon>
        <taxon>Nocardiaceae</taxon>
        <taxon>Nocardia</taxon>
    </lineage>
</organism>
<dbReference type="EMBL" id="JABELX010000012">
    <property type="protein sequence ID" value="NNH74114.1"/>
    <property type="molecule type" value="Genomic_DNA"/>
</dbReference>
<sequence length="173" mass="19248">MTPGQVWGATPAELDAQLPCDSMLSGTVTVCDRSIAVQAEPWLVFAWLCQLRATPYSYDRIRNLGRPSPSDRDPALSELAVGQEFMGAFELVDFTPDEHITLLARPRVAVTYAVHRHELPGANAPVSTRLHVRVRFAGPRVIVIPVVFGDFIMMRKQLLTLKELAEREARVVV</sequence>
<accession>A0A849C600</accession>
<reference evidence="1 2" key="1">
    <citation type="submission" date="2020-05" db="EMBL/GenBank/DDBJ databases">
        <title>MicrobeNet Type strains.</title>
        <authorList>
            <person name="Nicholson A.C."/>
        </authorList>
    </citation>
    <scope>NUCLEOTIDE SEQUENCE [LARGE SCALE GENOMIC DNA]</scope>
    <source>
        <strain evidence="1 2">JCM 3224</strain>
    </source>
</reference>
<comment type="caution">
    <text evidence="1">The sequence shown here is derived from an EMBL/GenBank/DDBJ whole genome shotgun (WGS) entry which is preliminary data.</text>
</comment>
<evidence type="ECO:0000313" key="1">
    <source>
        <dbReference type="EMBL" id="NNH74114.1"/>
    </source>
</evidence>
<proteinExistence type="predicted"/>
<dbReference type="Gene3D" id="3.30.530.20">
    <property type="match status" value="1"/>
</dbReference>